<organism evidence="8 9">
    <name type="scientific">Rhizobium rosettiformans W3</name>
    <dbReference type="NCBI Taxonomy" id="538378"/>
    <lineage>
        <taxon>Bacteria</taxon>
        <taxon>Pseudomonadati</taxon>
        <taxon>Pseudomonadota</taxon>
        <taxon>Alphaproteobacteria</taxon>
        <taxon>Hyphomicrobiales</taxon>
        <taxon>Rhizobiaceae</taxon>
        <taxon>Rhizobium/Agrobacterium group</taxon>
        <taxon>Rhizobium</taxon>
    </lineage>
</organism>
<feature type="domain" description="Translocation and assembly module TamB C-terminal" evidence="7">
    <location>
        <begin position="1043"/>
        <end position="1387"/>
    </location>
</feature>
<accession>A0A4S8QAT4</accession>
<comment type="subcellular location">
    <subcellularLocation>
        <location evidence="1">Membrane</location>
        <topology evidence="1">Single-pass membrane protein</topology>
    </subcellularLocation>
</comment>
<evidence type="ECO:0000256" key="5">
    <source>
        <dbReference type="SAM" id="MobiDB-lite"/>
    </source>
</evidence>
<evidence type="ECO:0000313" key="8">
    <source>
        <dbReference type="EMBL" id="THV37484.1"/>
    </source>
</evidence>
<evidence type="ECO:0000259" key="7">
    <source>
        <dbReference type="Pfam" id="PF04357"/>
    </source>
</evidence>
<dbReference type="Pfam" id="PF04357">
    <property type="entry name" value="TamB"/>
    <property type="match status" value="1"/>
</dbReference>
<keyword evidence="4 6" id="KW-0472">Membrane</keyword>
<sequence>MIWLKRILTWTLRLMGALVAALIALVVVVILVGGFSRTGSQFLADQIASLISTDNQQITLTGTGPLLSSEFSVDRLTISDREGVYASVEDLTLDWTPRDLIRKRFTAERIAAREVTISRAPLPSEEPQPETDEPFSLPVGIDIETIDLPLINIGAALAERDYALSAQGSLEILGDTIASRLTATRIDEPGNNAVVDLLYAPNDNQLRINLDYQEPPAGLLGQQLQLPGQPALAIEVDGDGPLDNWAGQIIASLDGERTITVDTTHRLEADGTRKITADGGGNFAGLMPPELRDIFAGETSIDLAAALGTDASVAIERGRFETASAEVTAAGRYDPTGANDIRLTARATGDPIAITSQSAAFTGGLRLRNLDLSVQGQAPSAAISLNADLAELSAPQGTLSDVTLTAQSDSFDLATRQGPMNITVSVQGTDITDPQIRPYIRAPLTITAPLTIASDAISFEDLVYDSNGLDVQASGRYALDTNSFAGRVAVQAEADVLPPEVAGRINGPVDFSARVDFVAPRAVSLRDIVLSTDIARAEGSLSLDQDGVLATDLTGQLRDLGLFVDRIQAPASFNLSASGPLDALEANLNLSVEEGQAAGYKIEDLTLQLDGVANLDAPSGNLSVSGQIDGKPLEATAQVVSADGRTKVDNLDLAIGPNRLTGALDLSPDFLPTGDISFDFPDISLLAALAGQTVGGDLKGDITLRSEEGRIAADIEASGSKITQGDLTISEPRIDLTVNDAAALAAEGDIKASSIVSGANRLDDAAVTFSRTGLDTDFNLTGSYDNAPVVLRGALEQGAQGLSVDIEELKARPRGLPLSLGSASSVEVTDGGVRIGETVISAGSGRVTLSGTVGEQLDLTANIENLPATLAATFAPTLAPEGTISGTVDVSGTTAAPIASYDLNWQNAAIAQTRAAGLAPLGITANGRFENQTLTLDSRISGGGIGLTANGRVSLQNGTGLDIRVNGSVPLSAANGQLAAQGFVAEGTANVDLTIGGTAASPQISGTVSTNGARIVDVRRNLAIEQIATTINLTGTRAEIGSLTGNFATGGRISASGSIDIASPGLPADLSVNLDQAVYVDGNTVTSTVNGRLTLTGQLLNGPTLAGTVNLERTSITLSESRPASLQALDIEHRNAPPAVLRQQRDQDPADGRSASAPIALDLTISSPTQTFVRGRGIDAELGGTIRLTGTAAAPVVSGAFELRRGRMQILTRRLEITRATITFGGDLVPLLDLEATTNSGDATIVIRLTGLASNPEVSFTSSPALPQDEILAQLIFGQSLSRLSPLQIAQLADAAAQLAGGRGTSLFQSLRSTLGIDDLDISTDETGGTSISAGKYLNDRTYLELEQSGSEGAKAIINLDIGRGLKLKGEAGGSGAGGGIFYEKEY</sequence>
<reference evidence="8 9" key="1">
    <citation type="submission" date="2019-04" db="EMBL/GenBank/DDBJ databases">
        <title>genome sequence of strain W3.</title>
        <authorList>
            <person name="Gao J."/>
            <person name="Sun J."/>
        </authorList>
    </citation>
    <scope>NUCLEOTIDE SEQUENCE [LARGE SCALE GENOMIC DNA]</scope>
    <source>
        <strain evidence="8 9">W3</strain>
    </source>
</reference>
<evidence type="ECO:0000256" key="4">
    <source>
        <dbReference type="ARBA" id="ARBA00023136"/>
    </source>
</evidence>
<evidence type="ECO:0000256" key="6">
    <source>
        <dbReference type="SAM" id="Phobius"/>
    </source>
</evidence>
<evidence type="ECO:0000256" key="3">
    <source>
        <dbReference type="ARBA" id="ARBA00022989"/>
    </source>
</evidence>
<name>A0A4S8QAT4_9HYPH</name>
<evidence type="ECO:0000256" key="2">
    <source>
        <dbReference type="ARBA" id="ARBA00022692"/>
    </source>
</evidence>
<keyword evidence="2 6" id="KW-0812">Transmembrane</keyword>
<evidence type="ECO:0000256" key="1">
    <source>
        <dbReference type="ARBA" id="ARBA00004167"/>
    </source>
</evidence>
<feature type="region of interest" description="Disordered" evidence="5">
    <location>
        <begin position="1136"/>
        <end position="1158"/>
    </location>
</feature>
<dbReference type="GO" id="GO:0005886">
    <property type="term" value="C:plasma membrane"/>
    <property type="evidence" value="ECO:0007669"/>
    <property type="project" value="InterPro"/>
</dbReference>
<keyword evidence="3 6" id="KW-1133">Transmembrane helix</keyword>
<dbReference type="PANTHER" id="PTHR36985:SF1">
    <property type="entry name" value="TRANSLOCATION AND ASSEMBLY MODULE SUBUNIT TAMB"/>
    <property type="match status" value="1"/>
</dbReference>
<feature type="transmembrane region" description="Helical" evidence="6">
    <location>
        <begin position="12"/>
        <end position="35"/>
    </location>
</feature>
<evidence type="ECO:0000313" key="9">
    <source>
        <dbReference type="Proteomes" id="UP000307378"/>
    </source>
</evidence>
<dbReference type="RefSeq" id="WP_136539534.1">
    <property type="nucleotide sequence ID" value="NZ_STGU01000003.1"/>
</dbReference>
<proteinExistence type="predicted"/>
<dbReference type="GO" id="GO:0009306">
    <property type="term" value="P:protein secretion"/>
    <property type="evidence" value="ECO:0007669"/>
    <property type="project" value="InterPro"/>
</dbReference>
<dbReference type="Proteomes" id="UP000307378">
    <property type="component" value="Unassembled WGS sequence"/>
</dbReference>
<dbReference type="InterPro" id="IPR007452">
    <property type="entry name" value="TamB_C"/>
</dbReference>
<dbReference type="PANTHER" id="PTHR36985">
    <property type="entry name" value="TRANSLOCATION AND ASSEMBLY MODULE SUBUNIT TAMB"/>
    <property type="match status" value="1"/>
</dbReference>
<dbReference type="EMBL" id="STGU01000003">
    <property type="protein sequence ID" value="THV37484.1"/>
    <property type="molecule type" value="Genomic_DNA"/>
</dbReference>
<gene>
    <name evidence="8" type="ORF">FAA86_07810</name>
</gene>
<protein>
    <submittedName>
        <fullName evidence="8">Translocation/assembly module TamB</fullName>
    </submittedName>
</protein>
<dbReference type="GO" id="GO:0097347">
    <property type="term" value="C:TAM protein secretion complex"/>
    <property type="evidence" value="ECO:0007669"/>
    <property type="project" value="TreeGrafter"/>
</dbReference>
<comment type="caution">
    <text evidence="8">The sequence shown here is derived from an EMBL/GenBank/DDBJ whole genome shotgun (WGS) entry which is preliminary data.</text>
</comment>